<accession>A0AAD9WZS4</accession>
<dbReference type="SUPFAM" id="SSF50800">
    <property type="entry name" value="PK beta-barrel domain-like"/>
    <property type="match status" value="1"/>
</dbReference>
<dbReference type="GO" id="GO:0004743">
    <property type="term" value="F:pyruvate kinase activity"/>
    <property type="evidence" value="ECO:0007669"/>
    <property type="project" value="InterPro"/>
</dbReference>
<dbReference type="AlphaFoldDB" id="A0AAD9WZS4"/>
<reference evidence="5" key="1">
    <citation type="journal article" date="2023" name="Plant J.">
        <title>Genome sequences and population genomics provide insights into the demographic history, inbreeding, and mutation load of two 'living fossil' tree species of Dipteronia.</title>
        <authorList>
            <person name="Feng Y."/>
            <person name="Comes H.P."/>
            <person name="Chen J."/>
            <person name="Zhu S."/>
            <person name="Lu R."/>
            <person name="Zhang X."/>
            <person name="Li P."/>
            <person name="Qiu J."/>
            <person name="Olsen K.M."/>
            <person name="Qiu Y."/>
        </authorList>
    </citation>
    <scope>NUCLEOTIDE SEQUENCE</scope>
    <source>
        <strain evidence="5">KIB01</strain>
    </source>
</reference>
<name>A0AAD9WZS4_9ROSI</name>
<keyword evidence="3" id="KW-0479">Metal-binding</keyword>
<dbReference type="InterPro" id="IPR015806">
    <property type="entry name" value="Pyrv_Knase_insert_dom_sf"/>
</dbReference>
<dbReference type="InterPro" id="IPR011037">
    <property type="entry name" value="Pyrv_Knase-like_insert_dom_sf"/>
</dbReference>
<dbReference type="Proteomes" id="UP001280121">
    <property type="component" value="Unassembled WGS sequence"/>
</dbReference>
<gene>
    <name evidence="5" type="ORF">Ddye_016645</name>
</gene>
<dbReference type="InterPro" id="IPR001697">
    <property type="entry name" value="Pyr_Knase"/>
</dbReference>
<organism evidence="5 6">
    <name type="scientific">Dipteronia dyeriana</name>
    <dbReference type="NCBI Taxonomy" id="168575"/>
    <lineage>
        <taxon>Eukaryota</taxon>
        <taxon>Viridiplantae</taxon>
        <taxon>Streptophyta</taxon>
        <taxon>Embryophyta</taxon>
        <taxon>Tracheophyta</taxon>
        <taxon>Spermatophyta</taxon>
        <taxon>Magnoliopsida</taxon>
        <taxon>eudicotyledons</taxon>
        <taxon>Gunneridae</taxon>
        <taxon>Pentapetalae</taxon>
        <taxon>rosids</taxon>
        <taxon>malvids</taxon>
        <taxon>Sapindales</taxon>
        <taxon>Sapindaceae</taxon>
        <taxon>Hippocastanoideae</taxon>
        <taxon>Acereae</taxon>
        <taxon>Dipteronia</taxon>
    </lineage>
</organism>
<evidence type="ECO:0000313" key="5">
    <source>
        <dbReference type="EMBL" id="KAK2649156.1"/>
    </source>
</evidence>
<dbReference type="Pfam" id="PF00224">
    <property type="entry name" value="PK"/>
    <property type="match status" value="1"/>
</dbReference>
<comment type="caution">
    <text evidence="5">The sequence shown here is derived from an EMBL/GenBank/DDBJ whole genome shotgun (WGS) entry which is preliminary data.</text>
</comment>
<keyword evidence="6" id="KW-1185">Reference proteome</keyword>
<evidence type="ECO:0000313" key="6">
    <source>
        <dbReference type="Proteomes" id="UP001280121"/>
    </source>
</evidence>
<keyword evidence="2" id="KW-0808">Transferase</keyword>
<evidence type="ECO:0000256" key="2">
    <source>
        <dbReference type="ARBA" id="ARBA00022679"/>
    </source>
</evidence>
<dbReference type="EMBL" id="JANJYI010000005">
    <property type="protein sequence ID" value="KAK2649156.1"/>
    <property type="molecule type" value="Genomic_DNA"/>
</dbReference>
<evidence type="ECO:0000259" key="4">
    <source>
        <dbReference type="Pfam" id="PF00224"/>
    </source>
</evidence>
<dbReference type="Gene3D" id="2.40.33.10">
    <property type="entry name" value="PK beta-barrel domain-like"/>
    <property type="match status" value="1"/>
</dbReference>
<evidence type="ECO:0000256" key="1">
    <source>
        <dbReference type="ARBA" id="ARBA00001958"/>
    </source>
</evidence>
<dbReference type="GO" id="GO:0030955">
    <property type="term" value="F:potassium ion binding"/>
    <property type="evidence" value="ECO:0007669"/>
    <property type="project" value="InterPro"/>
</dbReference>
<dbReference type="GO" id="GO:0000287">
    <property type="term" value="F:magnesium ion binding"/>
    <property type="evidence" value="ECO:0007669"/>
    <property type="project" value="InterPro"/>
</dbReference>
<protein>
    <recommendedName>
        <fullName evidence="4">Pyruvate kinase barrel domain-containing protein</fullName>
    </recommendedName>
</protein>
<dbReference type="InterPro" id="IPR015793">
    <property type="entry name" value="Pyrv_Knase_brl"/>
</dbReference>
<comment type="cofactor">
    <cofactor evidence="1">
        <name>K(+)</name>
        <dbReference type="ChEBI" id="CHEBI:29103"/>
    </cofactor>
</comment>
<sequence length="152" mass="17011">MCHNTREWHCDVIRKIKRLNHEKGFCVSVMIDTEGSQIHVVDHASPSSVKAEEDSIWLFTAEKFEGSHTSSVQANKGFSEGIEVGDELVIDGGMASFEVIEKVGNDLHCKCTDPGLFLPRAKLSFRRNGKLVERNYGHPTLSTKVYKSFGKD</sequence>
<proteinExistence type="predicted"/>
<evidence type="ECO:0000256" key="3">
    <source>
        <dbReference type="ARBA" id="ARBA00022723"/>
    </source>
</evidence>
<dbReference type="PANTHER" id="PTHR11817">
    <property type="entry name" value="PYRUVATE KINASE"/>
    <property type="match status" value="1"/>
</dbReference>
<feature type="domain" description="Pyruvate kinase barrel" evidence="4">
    <location>
        <begin position="2"/>
        <end position="116"/>
    </location>
</feature>